<name>A0AAV8G727_9POAL</name>
<dbReference type="Gene3D" id="1.10.510.10">
    <property type="entry name" value="Transferase(Phosphotransferase) domain 1"/>
    <property type="match status" value="1"/>
</dbReference>
<dbReference type="InterPro" id="IPR001245">
    <property type="entry name" value="Ser-Thr/Tyr_kinase_cat_dom"/>
</dbReference>
<dbReference type="SUPFAM" id="SSF56112">
    <property type="entry name" value="Protein kinase-like (PK-like)"/>
    <property type="match status" value="1"/>
</dbReference>
<gene>
    <name evidence="3" type="ORF">LUZ62_052739</name>
</gene>
<keyword evidence="3" id="KW-0808">Transferase</keyword>
<feature type="domain" description="Protein kinase" evidence="2">
    <location>
        <begin position="1"/>
        <end position="149"/>
    </location>
</feature>
<dbReference type="InterPro" id="IPR011009">
    <property type="entry name" value="Kinase-like_dom_sf"/>
</dbReference>
<dbReference type="AlphaFoldDB" id="A0AAV8G727"/>
<feature type="compositionally biased region" description="Polar residues" evidence="1">
    <location>
        <begin position="160"/>
        <end position="183"/>
    </location>
</feature>
<dbReference type="Pfam" id="PF07714">
    <property type="entry name" value="PK_Tyr_Ser-Thr"/>
    <property type="match status" value="1"/>
</dbReference>
<evidence type="ECO:0000313" key="4">
    <source>
        <dbReference type="Proteomes" id="UP001140206"/>
    </source>
</evidence>
<dbReference type="GO" id="GO:0005524">
    <property type="term" value="F:ATP binding"/>
    <property type="evidence" value="ECO:0007669"/>
    <property type="project" value="InterPro"/>
</dbReference>
<proteinExistence type="predicted"/>
<evidence type="ECO:0000259" key="2">
    <source>
        <dbReference type="PROSITE" id="PS50011"/>
    </source>
</evidence>
<dbReference type="PROSITE" id="PS50011">
    <property type="entry name" value="PROTEIN_KINASE_DOM"/>
    <property type="match status" value="1"/>
</dbReference>
<dbReference type="PANTHER" id="PTHR27006:SF606">
    <property type="entry name" value="INTERLEUKIN-1 RECEPTOR-ASSOCIATED KINASE 4"/>
    <property type="match status" value="1"/>
</dbReference>
<sequence>MTPKISDFGLARLFNLDQTVDVTKRVVGTLGYMAPEYAMHGLYSIKSDVFSFGILLLEIITGKRNSGSWESNEAEDLLSSAWEHWLAGTVPQLADPTLRHCPTNEIVRCVHIALLCVQDNSADRPKMSEVAIMLSSNTMSLQAPFRPAFCIPKTGLRVNHNQGIGSGQHSEMSDQVSQNQVSVTELDGR</sequence>
<comment type="caution">
    <text evidence="3">The sequence shown here is derived from an EMBL/GenBank/DDBJ whole genome shotgun (WGS) entry which is preliminary data.</text>
</comment>
<reference evidence="3" key="1">
    <citation type="submission" date="2022-08" db="EMBL/GenBank/DDBJ databases">
        <authorList>
            <person name="Marques A."/>
        </authorList>
    </citation>
    <scope>NUCLEOTIDE SEQUENCE</scope>
    <source>
        <strain evidence="3">RhyPub2mFocal</strain>
        <tissue evidence="3">Leaves</tissue>
    </source>
</reference>
<protein>
    <submittedName>
        <fullName evidence="3">Cysteine-rich RECEPTOR-like kinase</fullName>
    </submittedName>
</protein>
<dbReference type="PANTHER" id="PTHR27006">
    <property type="entry name" value="PROMASTIGOTE SURFACE ANTIGEN PROTEIN PSA"/>
    <property type="match status" value="1"/>
</dbReference>
<evidence type="ECO:0000313" key="3">
    <source>
        <dbReference type="EMBL" id="KAJ4801493.1"/>
    </source>
</evidence>
<dbReference type="FunFam" id="1.10.510.10:FF:001722">
    <property type="entry name" value="G-type lectin S-receptor-like serine/threonine-protein kinase B120"/>
    <property type="match status" value="1"/>
</dbReference>
<dbReference type="Proteomes" id="UP001140206">
    <property type="component" value="Chromosome 2"/>
</dbReference>
<keyword evidence="3" id="KW-0675">Receptor</keyword>
<accession>A0AAV8G727</accession>
<organism evidence="3 4">
    <name type="scientific">Rhynchospora pubera</name>
    <dbReference type="NCBI Taxonomy" id="906938"/>
    <lineage>
        <taxon>Eukaryota</taxon>
        <taxon>Viridiplantae</taxon>
        <taxon>Streptophyta</taxon>
        <taxon>Embryophyta</taxon>
        <taxon>Tracheophyta</taxon>
        <taxon>Spermatophyta</taxon>
        <taxon>Magnoliopsida</taxon>
        <taxon>Liliopsida</taxon>
        <taxon>Poales</taxon>
        <taxon>Cyperaceae</taxon>
        <taxon>Cyperoideae</taxon>
        <taxon>Rhynchosporeae</taxon>
        <taxon>Rhynchospora</taxon>
    </lineage>
</organism>
<keyword evidence="4" id="KW-1185">Reference proteome</keyword>
<feature type="region of interest" description="Disordered" evidence="1">
    <location>
        <begin position="160"/>
        <end position="189"/>
    </location>
</feature>
<keyword evidence="3" id="KW-0418">Kinase</keyword>
<dbReference type="EMBL" id="JAMFTS010000002">
    <property type="protein sequence ID" value="KAJ4801493.1"/>
    <property type="molecule type" value="Genomic_DNA"/>
</dbReference>
<dbReference type="GO" id="GO:0004672">
    <property type="term" value="F:protein kinase activity"/>
    <property type="evidence" value="ECO:0007669"/>
    <property type="project" value="InterPro"/>
</dbReference>
<evidence type="ECO:0000256" key="1">
    <source>
        <dbReference type="SAM" id="MobiDB-lite"/>
    </source>
</evidence>
<dbReference type="InterPro" id="IPR000719">
    <property type="entry name" value="Prot_kinase_dom"/>
</dbReference>